<feature type="region of interest" description="Disordered" evidence="1">
    <location>
        <begin position="1530"/>
        <end position="1597"/>
    </location>
</feature>
<evidence type="ECO:0000313" key="3">
    <source>
        <dbReference type="EMBL" id="KAE8265382.1"/>
    </source>
</evidence>
<proteinExistence type="predicted"/>
<feature type="region of interest" description="Disordered" evidence="1">
    <location>
        <begin position="588"/>
        <end position="608"/>
    </location>
</feature>
<feature type="region of interest" description="Disordered" evidence="1">
    <location>
        <begin position="655"/>
        <end position="676"/>
    </location>
</feature>
<feature type="compositionally biased region" description="Polar residues" evidence="1">
    <location>
        <begin position="997"/>
        <end position="1007"/>
    </location>
</feature>
<feature type="region of interest" description="Disordered" evidence="1">
    <location>
        <begin position="1105"/>
        <end position="1187"/>
    </location>
</feature>
<feature type="compositionally biased region" description="Polar residues" evidence="1">
    <location>
        <begin position="1389"/>
        <end position="1398"/>
    </location>
</feature>
<keyword evidence="2" id="KW-0472">Membrane</keyword>
<feature type="transmembrane region" description="Helical" evidence="2">
    <location>
        <begin position="152"/>
        <end position="178"/>
    </location>
</feature>
<feature type="compositionally biased region" description="Basic and acidic residues" evidence="1">
    <location>
        <begin position="1109"/>
        <end position="1120"/>
    </location>
</feature>
<feature type="compositionally biased region" description="Polar residues" evidence="1">
    <location>
        <begin position="452"/>
        <end position="461"/>
    </location>
</feature>
<feature type="region of interest" description="Disordered" evidence="1">
    <location>
        <begin position="1299"/>
        <end position="1483"/>
    </location>
</feature>
<evidence type="ECO:0000313" key="4">
    <source>
        <dbReference type="Proteomes" id="UP000077671"/>
    </source>
</evidence>
<evidence type="ECO:0000256" key="1">
    <source>
        <dbReference type="SAM" id="MobiDB-lite"/>
    </source>
</evidence>
<sequence>MLALILTTLILAFLSLLSSFAVLLRTLLPIVLASKANRSRHRGAYGANLRTTSVDPRSSSVASLRTRRTSEGRSDSGAGPWHDTSPSGWASGGTSATGPTRLRSAQRVQVWLAIFDIVSIAFLLAYWIVVATSPRPTSITFPASPFTDGRSAALLIIALCLRPTLLTLVSTVAFSHIRLGRSSYLGKLDWGLWAITTVFVASIGGLAGILFRCTPHEIASKFLTGSLLGINVILLVAGTVTIFGLMSTIYQAKTAFRFSMHANQGYQGMERSGRSSLTTPNGELGSPTKANLEQSKSLHGLSPSLHEVATDRGTFGVRKSDDLPEPINDFNEAPHPVPQAGEVNALMGTVTTTTGGAMSAVVGSAIASSADPYRLAPPSTQKDTISTARSLATGPFHGGSLGPSGRSPLSTMPERDTATQATHPKHRLGSSTSVTSETHALLDVEVEDRRPSQLSGQSELSDGSGLPYHRNNNSRKSLKEVLDGIAKANQGYDVNDWRHSLSQIRIAASEFSDDDAATLSQRSPRPSIQPDEGLRSSGLPPSPLSQDQAMSPDRIRREVEEQVDRMFAEVGLNSFIKDKWRQIVPTGSLPLVRSPNQSGPDPAEGSRGWKRASTFAQIQTAAFSTKPLLLVPATPRLDHNLIPHTYDPNFDGTFSQSARSAQMGEHSGPERTPSQFSHTGIRYVRTDVVDRELKGSSDSNPFSLKSSMQHCLPAPSRLGTFGEENISDLHHAVDFSHDLPAQASAAAESRPQHASPLHDIFASPQRQSQDDCDRSTKLRPPFFDPGYLAPTAHQLGFVNVPASRTLPTMRGSSLSLGHDSIPPSEASTELVQAVQGGGDDMLGAQSALVRIASYATLRAAVQRVEFDLSGEEDRLQRAARTGSKEAVGQRAAAVAKQNYTLHMLKQAQWQEELLSRRETRVAFLRLSGHMIGMWIPFIFSLPYLVFGLAHPRATSAPFALALLLSLSIILGGPLSLVQTMLTHGTGMSFLTSLATNRDPLQSNSSQRGLRRASPPNRYRDVKSSERTLVNPAGNRQRSDDRLDNFAVRIEAAASSGMNDRVRSVPYGREHWTAGDVAGDRVTRPRSALLRGLSLLFDPRPRLEVLPSRTGREVNDSRTRPSDGQSQGGEDRHRSAHQSFEELNLSRGRARERSSNDGPSQQNSGWASTWASTNARSGNGTTQTNTNSFQLDGLSAMLLPRLVPGLSIGPDVRVADDDERTMVEQYQNFYRRYLSDLPDIFNFNSAREAFRDARQSIVNRLSIRQNLEPTTVAWNMRATNLSTTDATYGTDCAPGDDSVHSFTTAADGGETDEQQTAAGDTLGIRTSPTTTHPQTDGLSAIGSVPSVEPTATSDGSKVFEWVPQQSRASPSRLPTGRSSSISVEAGRSFASLQNVTTRSRQGKHRRDAASLPDAKPELLVEALKDVSVLQPPPSRNDPVGDDLSEPITAEENEEQESQPPATASADNSLSLSVGNARGFEDSNRRSLASELGMVSTRKSLGSETGIESIASGRQRKSLSSDFGLLLAALREQKEDSPSSSKRITSDSMSSTIMSEEISLSSPSRINMTPISNSLRMHSSPPHSRSAAANAVADTTSSISIEEEEEEAAAEALTSLAEEVAGAQMAADQSEQRRPSDEEIIQAIRQMDPLTLHRYMHPAMPLETLDEVTEEMTADLTRSLDAIWMRSKRESFMSMRNQAAIGTPVKSGPQDERSFLGLNTPQSVVGRYGWAVIAKKAEQTICETAAITAVTTALNTRSAETGGQNGITIENRSDVSAFDNSVWNSLAVAPLSFTVPNDGVDSQRVRKASEASISTIGFEREAEWIDCPQGAFPKHSTLKSESKTNSKAGKQRSHTQQSDSTIVNRTSFNSSSSSSNRSSTFSSASGVKAAGVPESPWAVITTRGEADLTILSPAPTTHAPSVVEVAEKAASMVTQRISRFENLSAAQETPCKMGSNRSASIAERHRIALQDKTNRPVGSHDAHDIPDVKRSHPSSTRQSLISASSSSPTKRSSYPPAHQDEVAPETNYSQTASLGRKSVRTGGTIPTIHVRGPSDSSALSFYHY</sequence>
<dbReference type="EMBL" id="LWDD02000016">
    <property type="protein sequence ID" value="KAE8265382.1"/>
    <property type="molecule type" value="Genomic_DNA"/>
</dbReference>
<name>A0A177VI78_9BASI</name>
<feature type="compositionally biased region" description="Polar residues" evidence="1">
    <location>
        <begin position="1456"/>
        <end position="1472"/>
    </location>
</feature>
<feature type="compositionally biased region" description="Polar residues" evidence="1">
    <location>
        <begin position="1155"/>
        <end position="1176"/>
    </location>
</feature>
<protein>
    <submittedName>
        <fullName evidence="3">Uncharacterized protein</fullName>
    </submittedName>
</protein>
<feature type="region of interest" description="Disordered" evidence="1">
    <location>
        <begin position="1968"/>
        <end position="2051"/>
    </location>
</feature>
<feature type="region of interest" description="Disordered" evidence="1">
    <location>
        <begin position="390"/>
        <end position="473"/>
    </location>
</feature>
<feature type="compositionally biased region" description="Low complexity" evidence="1">
    <location>
        <begin position="84"/>
        <end position="96"/>
    </location>
</feature>
<accession>A0A177VI78</accession>
<feature type="compositionally biased region" description="Polar residues" evidence="1">
    <location>
        <begin position="1843"/>
        <end position="1862"/>
    </location>
</feature>
<feature type="compositionally biased region" description="Low complexity" evidence="1">
    <location>
        <begin position="1863"/>
        <end position="1881"/>
    </location>
</feature>
<feature type="region of interest" description="Disordered" evidence="1">
    <location>
        <begin position="997"/>
        <end position="1041"/>
    </location>
</feature>
<feature type="compositionally biased region" description="Low complexity" evidence="1">
    <location>
        <begin position="1544"/>
        <end position="1560"/>
    </location>
</feature>
<feature type="region of interest" description="Disordered" evidence="1">
    <location>
        <begin position="269"/>
        <end position="290"/>
    </location>
</feature>
<feature type="transmembrane region" description="Helical" evidence="2">
    <location>
        <begin position="190"/>
        <end position="211"/>
    </location>
</feature>
<feature type="region of interest" description="Disordered" evidence="1">
    <location>
        <begin position="47"/>
        <end position="96"/>
    </location>
</feature>
<feature type="compositionally biased region" description="Low complexity" evidence="1">
    <location>
        <begin position="2000"/>
        <end position="2014"/>
    </location>
</feature>
<feature type="compositionally biased region" description="Low complexity" evidence="1">
    <location>
        <begin position="1576"/>
        <end position="1597"/>
    </location>
</feature>
<feature type="transmembrane region" description="Helical" evidence="2">
    <location>
        <begin position="958"/>
        <end position="981"/>
    </location>
</feature>
<organism evidence="3 4">
    <name type="scientific">Tilletia caries</name>
    <name type="common">wheat bunt fungus</name>
    <dbReference type="NCBI Taxonomy" id="13290"/>
    <lineage>
        <taxon>Eukaryota</taxon>
        <taxon>Fungi</taxon>
        <taxon>Dikarya</taxon>
        <taxon>Basidiomycota</taxon>
        <taxon>Ustilaginomycotina</taxon>
        <taxon>Exobasidiomycetes</taxon>
        <taxon>Tilletiales</taxon>
        <taxon>Tilletiaceae</taxon>
        <taxon>Tilletia</taxon>
    </lineage>
</organism>
<feature type="compositionally biased region" description="Low complexity" evidence="1">
    <location>
        <begin position="1177"/>
        <end position="1186"/>
    </location>
</feature>
<reference evidence="3" key="1">
    <citation type="submission" date="2016-04" db="EMBL/GenBank/DDBJ databases">
        <authorList>
            <person name="Nguyen H.D."/>
            <person name="Kesanakurti P."/>
            <person name="Cullis J."/>
            <person name="Levesque C.A."/>
            <person name="Hambleton S."/>
        </authorList>
    </citation>
    <scope>NUCLEOTIDE SEQUENCE</scope>
    <source>
        <strain evidence="3">DAOMC 238032</strain>
    </source>
</reference>
<keyword evidence="2" id="KW-1133">Transmembrane helix</keyword>
<feature type="compositionally biased region" description="Basic and acidic residues" evidence="1">
    <location>
        <begin position="1413"/>
        <end position="1423"/>
    </location>
</feature>
<gene>
    <name evidence="3" type="ORF">A4X03_0g309</name>
</gene>
<feature type="transmembrane region" description="Helical" evidence="2">
    <location>
        <begin position="926"/>
        <end position="946"/>
    </location>
</feature>
<feature type="region of interest" description="Disordered" evidence="1">
    <location>
        <begin position="1830"/>
        <end position="1886"/>
    </location>
</feature>
<reference evidence="3" key="2">
    <citation type="journal article" date="2019" name="IMA Fungus">
        <title>Genome sequencing and comparison of five Tilletia species to identify candidate genes for the detection of regulated species infecting wheat.</title>
        <authorList>
            <person name="Nguyen H.D.T."/>
            <person name="Sultana T."/>
            <person name="Kesanakurti P."/>
            <person name="Hambleton S."/>
        </authorList>
    </citation>
    <scope>NUCLEOTIDE SEQUENCE</scope>
    <source>
        <strain evidence="3">DAOMC 238032</strain>
    </source>
</reference>
<evidence type="ECO:0000256" key="2">
    <source>
        <dbReference type="SAM" id="Phobius"/>
    </source>
</evidence>
<keyword evidence="2" id="KW-0812">Transmembrane</keyword>
<feature type="compositionally biased region" description="Polar residues" evidence="1">
    <location>
        <begin position="1313"/>
        <end position="1336"/>
    </location>
</feature>
<feature type="transmembrane region" description="Helical" evidence="2">
    <location>
        <begin position="110"/>
        <end position="131"/>
    </location>
</feature>
<feature type="compositionally biased region" description="Polar residues" evidence="1">
    <location>
        <begin position="1561"/>
        <end position="1575"/>
    </location>
</feature>
<feature type="compositionally biased region" description="Polar residues" evidence="1">
    <location>
        <begin position="49"/>
        <end position="63"/>
    </location>
</feature>
<feature type="transmembrane region" description="Helical" evidence="2">
    <location>
        <begin position="223"/>
        <end position="250"/>
    </location>
</feature>
<feature type="compositionally biased region" description="Acidic residues" evidence="1">
    <location>
        <begin position="1438"/>
        <end position="1455"/>
    </location>
</feature>
<feature type="region of interest" description="Disordered" evidence="1">
    <location>
        <begin position="513"/>
        <end position="554"/>
    </location>
</feature>
<dbReference type="Proteomes" id="UP000077671">
    <property type="component" value="Unassembled WGS sequence"/>
</dbReference>
<comment type="caution">
    <text evidence="3">The sequence shown here is derived from an EMBL/GenBank/DDBJ whole genome shotgun (WGS) entry which is preliminary data.</text>
</comment>
<feature type="compositionally biased region" description="Polar residues" evidence="1">
    <location>
        <begin position="429"/>
        <end position="438"/>
    </location>
</feature>
<feature type="compositionally biased region" description="Basic and acidic residues" evidence="1">
    <location>
        <begin position="1968"/>
        <end position="1988"/>
    </location>
</feature>